<sequence>MPTDQESVSCSELGRVGKLCLDQGVPCITEQPWFELYCLNRRVLSLAYVKMQYFCPLDAGNRTQEEFSPAMSKGGRYPNRTATRFQRIPEGGRLPVGEVGRKGNRGDRGWGLIGPSVTASSPCPSSSEGWSQVSWAVGSCRSNQRRIRSAAEASLSSSPSSSSESSPPEEGSVDSQGDVYAPESVGPASKEESDGGLGDGGVPLCDGPRACEGTGEEPGLGVTKHKVQRNGDATSGIQVVQDEDALRSNTA</sequence>
<dbReference type="Proteomes" id="UP000805193">
    <property type="component" value="Unassembled WGS sequence"/>
</dbReference>
<organism evidence="1 2">
    <name type="scientific">Ixodes persulcatus</name>
    <name type="common">Taiga tick</name>
    <dbReference type="NCBI Taxonomy" id="34615"/>
    <lineage>
        <taxon>Eukaryota</taxon>
        <taxon>Metazoa</taxon>
        <taxon>Ecdysozoa</taxon>
        <taxon>Arthropoda</taxon>
        <taxon>Chelicerata</taxon>
        <taxon>Arachnida</taxon>
        <taxon>Acari</taxon>
        <taxon>Parasitiformes</taxon>
        <taxon>Ixodida</taxon>
        <taxon>Ixodoidea</taxon>
        <taxon>Ixodidae</taxon>
        <taxon>Ixodinae</taxon>
        <taxon>Ixodes</taxon>
    </lineage>
</organism>
<dbReference type="EMBL" id="JABSTQ010011589">
    <property type="protein sequence ID" value="KAG0409826.1"/>
    <property type="molecule type" value="Genomic_DNA"/>
</dbReference>
<name>A0AC60NRT3_IXOPE</name>
<reference evidence="1 2" key="1">
    <citation type="journal article" date="2020" name="Cell">
        <title>Large-Scale Comparative Analyses of Tick Genomes Elucidate Their Genetic Diversity and Vector Capacities.</title>
        <authorList>
            <consortium name="Tick Genome and Microbiome Consortium (TIGMIC)"/>
            <person name="Jia N."/>
            <person name="Wang J."/>
            <person name="Shi W."/>
            <person name="Du L."/>
            <person name="Sun Y."/>
            <person name="Zhan W."/>
            <person name="Jiang J.F."/>
            <person name="Wang Q."/>
            <person name="Zhang B."/>
            <person name="Ji P."/>
            <person name="Bell-Sakyi L."/>
            <person name="Cui X.M."/>
            <person name="Yuan T.T."/>
            <person name="Jiang B.G."/>
            <person name="Yang W.F."/>
            <person name="Lam T.T."/>
            <person name="Chang Q.C."/>
            <person name="Ding S.J."/>
            <person name="Wang X.J."/>
            <person name="Zhu J.G."/>
            <person name="Ruan X.D."/>
            <person name="Zhao L."/>
            <person name="Wei J.T."/>
            <person name="Ye R.Z."/>
            <person name="Que T.C."/>
            <person name="Du C.H."/>
            <person name="Zhou Y.H."/>
            <person name="Cheng J.X."/>
            <person name="Dai P.F."/>
            <person name="Guo W.B."/>
            <person name="Han X.H."/>
            <person name="Huang E.J."/>
            <person name="Li L.F."/>
            <person name="Wei W."/>
            <person name="Gao Y.C."/>
            <person name="Liu J.Z."/>
            <person name="Shao H.Z."/>
            <person name="Wang X."/>
            <person name="Wang C.C."/>
            <person name="Yang T.C."/>
            <person name="Huo Q.B."/>
            <person name="Li W."/>
            <person name="Chen H.Y."/>
            <person name="Chen S.E."/>
            <person name="Zhou L.G."/>
            <person name="Ni X.B."/>
            <person name="Tian J.H."/>
            <person name="Sheng Y."/>
            <person name="Liu T."/>
            <person name="Pan Y.S."/>
            <person name="Xia L.Y."/>
            <person name="Li J."/>
            <person name="Zhao F."/>
            <person name="Cao W.C."/>
        </authorList>
    </citation>
    <scope>NUCLEOTIDE SEQUENCE [LARGE SCALE GENOMIC DNA]</scope>
    <source>
        <strain evidence="1">Iper-2018</strain>
    </source>
</reference>
<keyword evidence="2" id="KW-1185">Reference proteome</keyword>
<accession>A0AC60NRT3</accession>
<evidence type="ECO:0000313" key="1">
    <source>
        <dbReference type="EMBL" id="KAG0409826.1"/>
    </source>
</evidence>
<gene>
    <name evidence="1" type="ORF">HPB47_013084</name>
</gene>
<proteinExistence type="predicted"/>
<protein>
    <submittedName>
        <fullName evidence="1">Uncharacterized protein</fullName>
    </submittedName>
</protein>
<evidence type="ECO:0000313" key="2">
    <source>
        <dbReference type="Proteomes" id="UP000805193"/>
    </source>
</evidence>
<comment type="caution">
    <text evidence="1">The sequence shown here is derived from an EMBL/GenBank/DDBJ whole genome shotgun (WGS) entry which is preliminary data.</text>
</comment>